<accession>A0ABD6DSR5</accession>
<evidence type="ECO:0000313" key="15">
    <source>
        <dbReference type="Proteomes" id="UP001597092"/>
    </source>
</evidence>
<evidence type="ECO:0000259" key="13">
    <source>
        <dbReference type="PROSITE" id="PS50893"/>
    </source>
</evidence>
<dbReference type="AlphaFoldDB" id="A0ABD6DSR5"/>
<evidence type="ECO:0000256" key="6">
    <source>
        <dbReference type="ARBA" id="ARBA00038307"/>
    </source>
</evidence>
<dbReference type="PANTHER" id="PTHR42781:SF4">
    <property type="entry name" value="SPERMIDINE_PUTRESCINE IMPORT ATP-BINDING PROTEIN POTA"/>
    <property type="match status" value="1"/>
</dbReference>
<comment type="similarity">
    <text evidence="6">Belongs to the ABC transporter superfamily. Sulfate/tungstate importer (TC 3.A.1.6) family.</text>
</comment>
<dbReference type="Proteomes" id="UP001597092">
    <property type="component" value="Unassembled WGS sequence"/>
</dbReference>
<comment type="function">
    <text evidence="11">Part of the ABC transporter complex WtpABC involved in molybdate/tungstate import. Responsible for energy coupling to the transport system.</text>
</comment>
<dbReference type="FunFam" id="3.40.50.300:FF:000425">
    <property type="entry name" value="Probable ABC transporter, ATP-binding subunit"/>
    <property type="match status" value="1"/>
</dbReference>
<dbReference type="Pfam" id="PF00005">
    <property type="entry name" value="ABC_tran"/>
    <property type="match status" value="1"/>
</dbReference>
<evidence type="ECO:0000256" key="2">
    <source>
        <dbReference type="ARBA" id="ARBA00022448"/>
    </source>
</evidence>
<sequence length="441" mass="47529">MQLTLENVRKAYGETVALGREGEDREGDGRGISFEIDDGEFFTLVGPSGCGKTTTLRLVAGFEPPTGGSIRFDGREMRGVPPESRSVGVVFQNYALFPHLSVAENVAYGLRFSDPPGGVSRDERVADLLELVDLPEAGDRDPTELSGGQQQRIALARALAPGPDLLLLDEPMSALDARLRERLRMQIKEIQSTLGITTLYVTHDQEEALAISDRVAVMNDGAVEQVGTPQAVYRRPATRFVAEFVGDNNVFEGEVVSVRGRDEACSAHERDDGKQSASARESGESPVETKGVRSDVVGAETTDDRGERVWKVDVDVDGVRVVISTRVALSGGDRIVFCVRPEAMRLLGTESSRGETAGIEKSNGTSESETGGFEKSSGTSRSETNILDATVTGAEFLGDATRTYLRWNDRGLTVQSTDPPTGDVRVGFDCASAHVVDRVDD</sequence>
<organism evidence="14 15">
    <name type="scientific">Halobellus litoreus</name>
    <dbReference type="NCBI Taxonomy" id="755310"/>
    <lineage>
        <taxon>Archaea</taxon>
        <taxon>Methanobacteriati</taxon>
        <taxon>Methanobacteriota</taxon>
        <taxon>Stenosarchaea group</taxon>
        <taxon>Halobacteria</taxon>
        <taxon>Halobacteriales</taxon>
        <taxon>Haloferacaceae</taxon>
        <taxon>Halobellus</taxon>
    </lineage>
</organism>
<evidence type="ECO:0000313" key="14">
    <source>
        <dbReference type="EMBL" id="MFD1685088.1"/>
    </source>
</evidence>
<keyword evidence="5 14" id="KW-0067">ATP-binding</keyword>
<proteinExistence type="inferred from homology"/>
<dbReference type="Pfam" id="PF08402">
    <property type="entry name" value="TOBE_2"/>
    <property type="match status" value="1"/>
</dbReference>
<dbReference type="EMBL" id="JBHUDP010000002">
    <property type="protein sequence ID" value="MFD1685088.1"/>
    <property type="molecule type" value="Genomic_DNA"/>
</dbReference>
<evidence type="ECO:0000256" key="11">
    <source>
        <dbReference type="ARBA" id="ARBA00057369"/>
    </source>
</evidence>
<reference evidence="14 15" key="1">
    <citation type="journal article" date="2019" name="Int. J. Syst. Evol. Microbiol.">
        <title>The Global Catalogue of Microorganisms (GCM) 10K type strain sequencing project: providing services to taxonomists for standard genome sequencing and annotation.</title>
        <authorList>
            <consortium name="The Broad Institute Genomics Platform"/>
            <consortium name="The Broad Institute Genome Sequencing Center for Infectious Disease"/>
            <person name="Wu L."/>
            <person name="Ma J."/>
        </authorList>
    </citation>
    <scope>NUCLEOTIDE SEQUENCE [LARGE SCALE GENOMIC DNA]</scope>
    <source>
        <strain evidence="14 15">CGMCC 1.10387</strain>
    </source>
</reference>
<comment type="subcellular location">
    <subcellularLocation>
        <location evidence="1">Cell membrane</location>
        <topology evidence="1">Peripheral membrane protein</topology>
    </subcellularLocation>
</comment>
<comment type="catalytic activity">
    <reaction evidence="10">
        <text>tungstate(in) + ATP + H2O = tungstate(out) + ADP + phosphate + H(+)</text>
        <dbReference type="Rhea" id="RHEA:35027"/>
        <dbReference type="ChEBI" id="CHEBI:15377"/>
        <dbReference type="ChEBI" id="CHEBI:15378"/>
        <dbReference type="ChEBI" id="CHEBI:30616"/>
        <dbReference type="ChEBI" id="CHEBI:43474"/>
        <dbReference type="ChEBI" id="CHEBI:46502"/>
        <dbReference type="ChEBI" id="CHEBI:456216"/>
        <dbReference type="EC" id="7.3.2.6"/>
    </reaction>
</comment>
<dbReference type="InterPro" id="IPR013611">
    <property type="entry name" value="Transp-assoc_OB_typ2"/>
</dbReference>
<dbReference type="GO" id="GO:1901238">
    <property type="term" value="F:ABC-type tungstate transporter activity"/>
    <property type="evidence" value="ECO:0007669"/>
    <property type="project" value="UniProtKB-EC"/>
</dbReference>
<gene>
    <name evidence="14" type="ORF">ACFSAS_05615</name>
</gene>
<dbReference type="Gene3D" id="2.40.50.100">
    <property type="match status" value="1"/>
</dbReference>
<evidence type="ECO:0000256" key="10">
    <source>
        <dbReference type="ARBA" id="ARBA00047936"/>
    </source>
</evidence>
<dbReference type="SMART" id="SM00382">
    <property type="entry name" value="AAA"/>
    <property type="match status" value="1"/>
</dbReference>
<dbReference type="PROSITE" id="PS50893">
    <property type="entry name" value="ABC_TRANSPORTER_2"/>
    <property type="match status" value="1"/>
</dbReference>
<dbReference type="GO" id="GO:0005886">
    <property type="term" value="C:plasma membrane"/>
    <property type="evidence" value="ECO:0007669"/>
    <property type="project" value="UniProtKB-SubCell"/>
</dbReference>
<comment type="caution">
    <text evidence="14">The sequence shown here is derived from an EMBL/GenBank/DDBJ whole genome shotgun (WGS) entry which is preliminary data.</text>
</comment>
<feature type="region of interest" description="Disordered" evidence="12">
    <location>
        <begin position="352"/>
        <end position="384"/>
    </location>
</feature>
<dbReference type="InterPro" id="IPR050093">
    <property type="entry name" value="ABC_SmlMolc_Importer"/>
</dbReference>
<dbReference type="InterPro" id="IPR027417">
    <property type="entry name" value="P-loop_NTPase"/>
</dbReference>
<feature type="domain" description="ABC transporter" evidence="13">
    <location>
        <begin position="3"/>
        <end position="245"/>
    </location>
</feature>
<dbReference type="RefSeq" id="WP_256306986.1">
    <property type="nucleotide sequence ID" value="NZ_JANHAW010000001.1"/>
</dbReference>
<evidence type="ECO:0000256" key="9">
    <source>
        <dbReference type="ARBA" id="ARBA00041133"/>
    </source>
</evidence>
<evidence type="ECO:0000256" key="1">
    <source>
        <dbReference type="ARBA" id="ARBA00004202"/>
    </source>
</evidence>
<feature type="compositionally biased region" description="Basic and acidic residues" evidence="12">
    <location>
        <begin position="264"/>
        <end position="274"/>
    </location>
</feature>
<evidence type="ECO:0000256" key="4">
    <source>
        <dbReference type="ARBA" id="ARBA00022741"/>
    </source>
</evidence>
<dbReference type="GO" id="GO:0005524">
    <property type="term" value="F:ATP binding"/>
    <property type="evidence" value="ECO:0007669"/>
    <property type="project" value="UniProtKB-KW"/>
</dbReference>
<dbReference type="PANTHER" id="PTHR42781">
    <property type="entry name" value="SPERMIDINE/PUTRESCINE IMPORT ATP-BINDING PROTEIN POTA"/>
    <property type="match status" value="1"/>
</dbReference>
<comment type="subunit">
    <text evidence="7">The complex is composed of two ATP-binding proteins (WtpC), two transmembrane proteins (WtpB) and a solute-binding protein (WtpA).</text>
</comment>
<keyword evidence="4" id="KW-0547">Nucleotide-binding</keyword>
<dbReference type="PROSITE" id="PS00211">
    <property type="entry name" value="ABC_TRANSPORTER_1"/>
    <property type="match status" value="1"/>
</dbReference>
<feature type="region of interest" description="Disordered" evidence="12">
    <location>
        <begin position="264"/>
        <end position="293"/>
    </location>
</feature>
<evidence type="ECO:0000256" key="5">
    <source>
        <dbReference type="ARBA" id="ARBA00022840"/>
    </source>
</evidence>
<keyword evidence="3" id="KW-0500">Molybdenum</keyword>
<keyword evidence="2" id="KW-0813">Transport</keyword>
<dbReference type="InterPro" id="IPR003439">
    <property type="entry name" value="ABC_transporter-like_ATP-bd"/>
</dbReference>
<dbReference type="SUPFAM" id="SSF52540">
    <property type="entry name" value="P-loop containing nucleoside triphosphate hydrolases"/>
    <property type="match status" value="1"/>
</dbReference>
<keyword evidence="15" id="KW-1185">Reference proteome</keyword>
<evidence type="ECO:0000256" key="12">
    <source>
        <dbReference type="SAM" id="MobiDB-lite"/>
    </source>
</evidence>
<protein>
    <recommendedName>
        <fullName evidence="9">Molybdate/tungstate import ATP-binding protein WtpC</fullName>
        <ecNumber evidence="8">7.3.2.6</ecNumber>
    </recommendedName>
</protein>
<evidence type="ECO:0000256" key="8">
    <source>
        <dbReference type="ARBA" id="ARBA00039025"/>
    </source>
</evidence>
<name>A0ABD6DSR5_9EURY</name>
<evidence type="ECO:0000256" key="7">
    <source>
        <dbReference type="ARBA" id="ARBA00038781"/>
    </source>
</evidence>
<dbReference type="Gene3D" id="3.40.50.300">
    <property type="entry name" value="P-loop containing nucleotide triphosphate hydrolases"/>
    <property type="match status" value="1"/>
</dbReference>
<dbReference type="InterPro" id="IPR003593">
    <property type="entry name" value="AAA+_ATPase"/>
</dbReference>
<dbReference type="EC" id="7.3.2.6" evidence="8"/>
<dbReference type="InterPro" id="IPR017871">
    <property type="entry name" value="ABC_transporter-like_CS"/>
</dbReference>
<evidence type="ECO:0000256" key="3">
    <source>
        <dbReference type="ARBA" id="ARBA00022505"/>
    </source>
</evidence>